<dbReference type="InterPro" id="IPR025991">
    <property type="entry name" value="Chemoreceptor_zinc-bind_dom"/>
</dbReference>
<evidence type="ECO:0000313" key="6">
    <source>
        <dbReference type="EMBL" id="PSU99980.1"/>
    </source>
</evidence>
<keyword evidence="2 3" id="KW-0807">Transducer</keyword>
<evidence type="ECO:0000259" key="5">
    <source>
        <dbReference type="PROSITE" id="PS50111"/>
    </source>
</evidence>
<accession>A0A2T3KKE3</accession>
<comment type="caution">
    <text evidence="6">The sequence shown here is derived from an EMBL/GenBank/DDBJ whole genome shotgun (WGS) entry which is preliminary data.</text>
</comment>
<dbReference type="PANTHER" id="PTHR32089">
    <property type="entry name" value="METHYL-ACCEPTING CHEMOTAXIS PROTEIN MCPB"/>
    <property type="match status" value="1"/>
</dbReference>
<dbReference type="EMBL" id="PYNF01000004">
    <property type="protein sequence ID" value="PSU99980.1"/>
    <property type="molecule type" value="Genomic_DNA"/>
</dbReference>
<dbReference type="PANTHER" id="PTHR32089:SF70">
    <property type="entry name" value="ENERGY TAXIS MODULATING METHYL ACCEPTING SENSORY TRANSDUCER"/>
    <property type="match status" value="1"/>
</dbReference>
<dbReference type="PROSITE" id="PS50111">
    <property type="entry name" value="CHEMOTAXIS_TRANSDUC_2"/>
    <property type="match status" value="1"/>
</dbReference>
<dbReference type="InterPro" id="IPR004089">
    <property type="entry name" value="MCPsignal_dom"/>
</dbReference>
<dbReference type="Pfam" id="PF13682">
    <property type="entry name" value="CZB"/>
    <property type="match status" value="1"/>
</dbReference>
<proteinExistence type="predicted"/>
<comment type="subcellular location">
    <subcellularLocation>
        <location evidence="1">Membrane</location>
    </subcellularLocation>
</comment>
<feature type="domain" description="Methyl-accepting transducer" evidence="5">
    <location>
        <begin position="65"/>
        <end position="263"/>
    </location>
</feature>
<keyword evidence="4" id="KW-0175">Coiled coil</keyword>
<dbReference type="AlphaFoldDB" id="A0A2T3KKE3"/>
<feature type="coiled-coil region" evidence="4">
    <location>
        <begin position="15"/>
        <end position="49"/>
    </location>
</feature>
<name>A0A2T3KKE3_9GAMM</name>
<dbReference type="SUPFAM" id="SSF58104">
    <property type="entry name" value="Methyl-accepting chemotaxis protein (MCP) signaling domain"/>
    <property type="match status" value="1"/>
</dbReference>
<gene>
    <name evidence="6" type="ORF">C9J27_06960</name>
</gene>
<dbReference type="Gene3D" id="6.10.250.3200">
    <property type="match status" value="1"/>
</dbReference>
<organism evidence="6 7">
    <name type="scientific">Photobacterium kishitanii</name>
    <dbReference type="NCBI Taxonomy" id="318456"/>
    <lineage>
        <taxon>Bacteria</taxon>
        <taxon>Pseudomonadati</taxon>
        <taxon>Pseudomonadota</taxon>
        <taxon>Gammaproteobacteria</taxon>
        <taxon>Vibrionales</taxon>
        <taxon>Vibrionaceae</taxon>
        <taxon>Photobacterium</taxon>
    </lineage>
</organism>
<protein>
    <submittedName>
        <fullName evidence="6">Chemotaxis protein</fullName>
    </submittedName>
</protein>
<sequence>MFLSRKLKSENLAIKQLLEDERLQYEQKITELVEQLSMNESEIQQLKENNHLDSLLMDSHLRGGAMLERIREGLASSAENLVSENEKLKLLDEIFMQTHDALSRLENRAEKIANQAKNSMAAAVTLDNTAVSISKLVLTIQEISAQTNLLALNAAIEAARAGEAGRGFAVVADEVRALASKANDASGKIESLVNQVLSQTSEIKHTIEDNQLCAEEVFVSSEQIKVVVTDVLSKSQHMQEIIRVATASAFLDTVKLDHAVWKNNIYSLVGKQDFSAAVNSHTECRLGKWYFKGDGAAQYSHLPSYNQLDKPHKHVHDSGRLAIQAGASNDNKALINHMYEMEGASELVAASLEQLLDDVIKDPLRKIG</sequence>
<dbReference type="Gene3D" id="1.20.120.30">
    <property type="entry name" value="Aspartate receptor, ligand-binding domain"/>
    <property type="match status" value="1"/>
</dbReference>
<evidence type="ECO:0000256" key="2">
    <source>
        <dbReference type="ARBA" id="ARBA00023224"/>
    </source>
</evidence>
<dbReference type="SMART" id="SM00283">
    <property type="entry name" value="MA"/>
    <property type="match status" value="1"/>
</dbReference>
<dbReference type="Proteomes" id="UP000241426">
    <property type="component" value="Unassembled WGS sequence"/>
</dbReference>
<dbReference type="GO" id="GO:0016020">
    <property type="term" value="C:membrane"/>
    <property type="evidence" value="ECO:0007669"/>
    <property type="project" value="UniProtKB-SubCell"/>
</dbReference>
<evidence type="ECO:0000313" key="7">
    <source>
        <dbReference type="Proteomes" id="UP000241426"/>
    </source>
</evidence>
<dbReference type="GO" id="GO:0006935">
    <property type="term" value="P:chemotaxis"/>
    <property type="evidence" value="ECO:0007669"/>
    <property type="project" value="UniProtKB-ARBA"/>
</dbReference>
<evidence type="ECO:0000256" key="3">
    <source>
        <dbReference type="PROSITE-ProRule" id="PRU00284"/>
    </source>
</evidence>
<dbReference type="Pfam" id="PF00015">
    <property type="entry name" value="MCPsignal"/>
    <property type="match status" value="1"/>
</dbReference>
<reference evidence="6 7" key="1">
    <citation type="submission" date="2018-01" db="EMBL/GenBank/DDBJ databases">
        <title>Whole genome sequencing of Histamine producing bacteria.</title>
        <authorList>
            <person name="Butler K."/>
        </authorList>
    </citation>
    <scope>NUCLEOTIDE SEQUENCE [LARGE SCALE GENOMIC DNA]</scope>
    <source>
        <strain evidence="6 7">FS-7.2</strain>
    </source>
</reference>
<evidence type="ECO:0000256" key="4">
    <source>
        <dbReference type="SAM" id="Coils"/>
    </source>
</evidence>
<evidence type="ECO:0000256" key="1">
    <source>
        <dbReference type="ARBA" id="ARBA00004370"/>
    </source>
</evidence>
<dbReference type="GO" id="GO:0007165">
    <property type="term" value="P:signal transduction"/>
    <property type="evidence" value="ECO:0007669"/>
    <property type="project" value="UniProtKB-KW"/>
</dbReference>